<keyword evidence="4" id="KW-0833">Ubl conjugation pathway</keyword>
<dbReference type="FunFam" id="1.25.40.420:FF:000012">
    <property type="entry name" value="BTB/POZ and TAZ domain-containing protein 2"/>
    <property type="match status" value="1"/>
</dbReference>
<keyword evidence="3" id="KW-0863">Zinc-finger</keyword>
<dbReference type="GeneID" id="103987612"/>
<dbReference type="SUPFAM" id="SSF54695">
    <property type="entry name" value="POZ domain"/>
    <property type="match status" value="1"/>
</dbReference>
<reference evidence="7" key="1">
    <citation type="submission" date="2021-05" db="UniProtKB">
        <authorList>
            <consortium name="EnsemblPlants"/>
        </authorList>
    </citation>
    <scope>IDENTIFICATION</scope>
    <source>
        <strain evidence="7">subsp. malaccensis</strain>
    </source>
</reference>
<dbReference type="Gene3D" id="1.20.1020.10">
    <property type="entry name" value="TAZ domain"/>
    <property type="match status" value="1"/>
</dbReference>
<accession>A0A804JFW7</accession>
<proteinExistence type="predicted"/>
<dbReference type="InterPro" id="IPR000197">
    <property type="entry name" value="Znf_TAZ"/>
</dbReference>
<protein>
    <recommendedName>
        <fullName evidence="6">BTB domain-containing protein</fullName>
    </recommendedName>
</protein>
<dbReference type="GO" id="GO:0009751">
    <property type="term" value="P:response to salicylic acid"/>
    <property type="evidence" value="ECO:0007669"/>
    <property type="project" value="UniProtKB-ARBA"/>
</dbReference>
<dbReference type="GO" id="GO:0042542">
    <property type="term" value="P:response to hydrogen peroxide"/>
    <property type="evidence" value="ECO:0007669"/>
    <property type="project" value="UniProtKB-ARBA"/>
</dbReference>
<keyword evidence="5" id="KW-0862">Zinc</keyword>
<dbReference type="Gene3D" id="1.25.40.420">
    <property type="match status" value="1"/>
</dbReference>
<dbReference type="SMART" id="SM00225">
    <property type="entry name" value="BTB"/>
    <property type="match status" value="1"/>
</dbReference>
<dbReference type="PANTHER" id="PTHR46287:SF5">
    <property type="entry name" value="OS02G0596700 PROTEIN"/>
    <property type="match status" value="1"/>
</dbReference>
<evidence type="ECO:0000256" key="1">
    <source>
        <dbReference type="ARBA" id="ARBA00004906"/>
    </source>
</evidence>
<name>A0A804JFW7_MUSAM</name>
<evidence type="ECO:0000256" key="4">
    <source>
        <dbReference type="ARBA" id="ARBA00022786"/>
    </source>
</evidence>
<evidence type="ECO:0000259" key="6">
    <source>
        <dbReference type="PROSITE" id="PS50097"/>
    </source>
</evidence>
<evidence type="ECO:0000313" key="8">
    <source>
        <dbReference type="Proteomes" id="UP000012960"/>
    </source>
</evidence>
<feature type="domain" description="BTB" evidence="6">
    <location>
        <begin position="26"/>
        <end position="95"/>
    </location>
</feature>
<dbReference type="Pfam" id="PF02135">
    <property type="entry name" value="zf-TAZ"/>
    <property type="match status" value="1"/>
</dbReference>
<keyword evidence="8" id="KW-1185">Reference proteome</keyword>
<dbReference type="EnsemblPlants" id="Ma06_t13590.2">
    <property type="protein sequence ID" value="Ma06_p13590.2"/>
    <property type="gene ID" value="Ma06_g13590"/>
</dbReference>
<dbReference type="AlphaFoldDB" id="A0A804JFW7"/>
<dbReference type="GO" id="GO:0008270">
    <property type="term" value="F:zinc ion binding"/>
    <property type="evidence" value="ECO:0007669"/>
    <property type="project" value="UniProtKB-KW"/>
</dbReference>
<dbReference type="InterPro" id="IPR044513">
    <property type="entry name" value="BT1/2/3/4/5"/>
</dbReference>
<evidence type="ECO:0000313" key="7">
    <source>
        <dbReference type="EnsemblPlants" id="Ma06_p13590.2"/>
    </source>
</evidence>
<dbReference type="SUPFAM" id="SSF57933">
    <property type="entry name" value="TAZ domain"/>
    <property type="match status" value="1"/>
</dbReference>
<dbReference type="Proteomes" id="UP000012960">
    <property type="component" value="Unplaced"/>
</dbReference>
<dbReference type="GO" id="GO:0005516">
    <property type="term" value="F:calmodulin binding"/>
    <property type="evidence" value="ECO:0007669"/>
    <property type="project" value="UniProtKB-ARBA"/>
</dbReference>
<dbReference type="PANTHER" id="PTHR46287">
    <property type="entry name" value="BTB/POZ AND TAZ DOMAIN-CONTAINING PROTEIN 3-RELATED"/>
    <property type="match status" value="1"/>
</dbReference>
<dbReference type="SMART" id="SM00551">
    <property type="entry name" value="ZnF_TAZ"/>
    <property type="match status" value="1"/>
</dbReference>
<dbReference type="GO" id="GO:0009725">
    <property type="term" value="P:response to hormone"/>
    <property type="evidence" value="ECO:0007669"/>
    <property type="project" value="UniProtKB-ARBA"/>
</dbReference>
<keyword evidence="2" id="KW-0479">Metal-binding</keyword>
<sequence>MIASPANADGFRRWHEAGNDDHIPPADVRIVTSDGQSIAAHSSLLGSASPVLERLLYRPRKTWNSDRIIHILGVPQDAVLAFVRFLHSSSRTVLTSREAEEAMGRHGVALLALSHAYRVPWLKRGCEAAAAARVSAENVMDVLKLARMCDALWLRQRCMRQVAKDFAAVQQTEGWRFVQKHDPALELEILQFLEEADQRKKRWRRERANQEMYQILGEAMDCLQHTFAGGCADEASSGKKSPCKSPLTCQRLQHLLRHYATCDNKLVPKCCPHCTRMRRLCRLHSSLCDQTASCKVPLCKQFKLKAERDQGEEKTWGLLVKKVATARTMASLANRERSELVQRSRTRYRGAR</sequence>
<evidence type="ECO:0000256" key="5">
    <source>
        <dbReference type="ARBA" id="ARBA00022833"/>
    </source>
</evidence>
<dbReference type="GO" id="GO:0006355">
    <property type="term" value="P:regulation of DNA-templated transcription"/>
    <property type="evidence" value="ECO:0007669"/>
    <property type="project" value="UniProtKB-ARBA"/>
</dbReference>
<dbReference type="InterPro" id="IPR000210">
    <property type="entry name" value="BTB/POZ_dom"/>
</dbReference>
<dbReference type="Gramene" id="Ma06_t13590.2">
    <property type="protein sequence ID" value="Ma06_p13590.2"/>
    <property type="gene ID" value="Ma06_g13590"/>
</dbReference>
<evidence type="ECO:0000256" key="2">
    <source>
        <dbReference type="ARBA" id="ARBA00022723"/>
    </source>
</evidence>
<dbReference type="Gene3D" id="3.30.710.10">
    <property type="entry name" value="Potassium Channel Kv1.1, Chain A"/>
    <property type="match status" value="1"/>
</dbReference>
<dbReference type="InterPro" id="IPR011333">
    <property type="entry name" value="SKP1/BTB/POZ_sf"/>
</dbReference>
<dbReference type="Pfam" id="PF00651">
    <property type="entry name" value="BTB"/>
    <property type="match status" value="1"/>
</dbReference>
<dbReference type="InterPro" id="IPR035898">
    <property type="entry name" value="TAZ_dom_sf"/>
</dbReference>
<dbReference type="OrthoDB" id="6359816at2759"/>
<organism evidence="7 8">
    <name type="scientific">Musa acuminata subsp. malaccensis</name>
    <name type="common">Wild banana</name>
    <name type="synonym">Musa malaccensis</name>
    <dbReference type="NCBI Taxonomy" id="214687"/>
    <lineage>
        <taxon>Eukaryota</taxon>
        <taxon>Viridiplantae</taxon>
        <taxon>Streptophyta</taxon>
        <taxon>Embryophyta</taxon>
        <taxon>Tracheophyta</taxon>
        <taxon>Spermatophyta</taxon>
        <taxon>Magnoliopsida</taxon>
        <taxon>Liliopsida</taxon>
        <taxon>Zingiberales</taxon>
        <taxon>Musaceae</taxon>
        <taxon>Musa</taxon>
    </lineage>
</organism>
<dbReference type="PROSITE" id="PS50097">
    <property type="entry name" value="BTB"/>
    <property type="match status" value="1"/>
</dbReference>
<comment type="pathway">
    <text evidence="1">Protein modification; protein ubiquitination.</text>
</comment>
<evidence type="ECO:0000256" key="3">
    <source>
        <dbReference type="ARBA" id="ARBA00022771"/>
    </source>
</evidence>